<feature type="chain" id="PRO_5015784430" evidence="1">
    <location>
        <begin position="20"/>
        <end position="354"/>
    </location>
</feature>
<keyword evidence="1" id="KW-0732">Signal</keyword>
<protein>
    <submittedName>
        <fullName evidence="2">Uncharacterized protein</fullName>
    </submittedName>
</protein>
<keyword evidence="3" id="KW-1185">Reference proteome</keyword>
<evidence type="ECO:0000256" key="1">
    <source>
        <dbReference type="SAM" id="SignalP"/>
    </source>
</evidence>
<accession>A0A2T2ZYM5</accession>
<dbReference type="Proteomes" id="UP000241462">
    <property type="component" value="Unassembled WGS sequence"/>
</dbReference>
<feature type="signal peptide" evidence="1">
    <location>
        <begin position="1"/>
        <end position="19"/>
    </location>
</feature>
<dbReference type="STRING" id="2025994.A0A2T2ZYM5"/>
<organism evidence="2 3">
    <name type="scientific">Coniella lustricola</name>
    <dbReference type="NCBI Taxonomy" id="2025994"/>
    <lineage>
        <taxon>Eukaryota</taxon>
        <taxon>Fungi</taxon>
        <taxon>Dikarya</taxon>
        <taxon>Ascomycota</taxon>
        <taxon>Pezizomycotina</taxon>
        <taxon>Sordariomycetes</taxon>
        <taxon>Sordariomycetidae</taxon>
        <taxon>Diaporthales</taxon>
        <taxon>Schizoparmaceae</taxon>
        <taxon>Coniella</taxon>
    </lineage>
</organism>
<reference evidence="2 3" key="1">
    <citation type="journal article" date="2018" name="Mycol. Prog.">
        <title>Coniella lustricola, a new species from submerged detritus.</title>
        <authorList>
            <person name="Raudabaugh D.B."/>
            <person name="Iturriaga T."/>
            <person name="Carver A."/>
            <person name="Mondo S."/>
            <person name="Pangilinan J."/>
            <person name="Lipzen A."/>
            <person name="He G."/>
            <person name="Amirebrahimi M."/>
            <person name="Grigoriev I.V."/>
            <person name="Miller A.N."/>
        </authorList>
    </citation>
    <scope>NUCLEOTIDE SEQUENCE [LARGE SCALE GENOMIC DNA]</scope>
    <source>
        <strain evidence="2 3">B22-T-1</strain>
    </source>
</reference>
<dbReference type="InParanoid" id="A0A2T2ZYM5"/>
<name>A0A2T2ZYM5_9PEZI</name>
<dbReference type="AlphaFoldDB" id="A0A2T2ZYM5"/>
<proteinExistence type="predicted"/>
<evidence type="ECO:0000313" key="3">
    <source>
        <dbReference type="Proteomes" id="UP000241462"/>
    </source>
</evidence>
<dbReference type="OrthoDB" id="89086at2759"/>
<sequence length="354" mass="38586">MAALVLFSVIALAATLSSATTTWSENLVLADCGIGKGVNGGSTSRQMMYYSGAAWGRPNWMADVPWDGSYPWRTSGVERTLPNGDRWFVSINNNAGDPNLAGYATHTYDSVRLNCWSRHIDGLYTLDDGTMCSMAYICNHANTDPPKPVDPPKPETPKFSYNVRDEAVQLVGYKSPADVLDLVEWTGNGAEYCADRTYTILSSAKFDDPKLPDCTVRFACGPNNAELMREIAKDIALQESALWAYSRQTLPNCKKDVVCLNPQACVTTCHQNSECTCGNQPVERLITNVPAHVVIDKLGDAQSRFEYWIDCPGPQKVKNCGMCNVAKTGSWILNFATFGLAGVLVNGACAMDGC</sequence>
<dbReference type="EMBL" id="KZ678558">
    <property type="protein sequence ID" value="PSR79709.1"/>
    <property type="molecule type" value="Genomic_DNA"/>
</dbReference>
<evidence type="ECO:0000313" key="2">
    <source>
        <dbReference type="EMBL" id="PSR79709.1"/>
    </source>
</evidence>
<gene>
    <name evidence="2" type="ORF">BD289DRAFT_442090</name>
</gene>